<dbReference type="Pfam" id="PF01408">
    <property type="entry name" value="GFO_IDH_MocA"/>
    <property type="match status" value="1"/>
</dbReference>
<name>A0ABW4LED5_9MICO</name>
<keyword evidence="7" id="KW-1185">Reference proteome</keyword>
<evidence type="ECO:0000313" key="6">
    <source>
        <dbReference type="EMBL" id="MFD1721625.1"/>
    </source>
</evidence>
<gene>
    <name evidence="6" type="ORF">ACFSBI_08690</name>
</gene>
<dbReference type="RefSeq" id="WP_377934030.1">
    <property type="nucleotide sequence ID" value="NZ_JBHUEA010000011.1"/>
</dbReference>
<dbReference type="InterPro" id="IPR000683">
    <property type="entry name" value="Gfo/Idh/MocA-like_OxRdtase_N"/>
</dbReference>
<dbReference type="Pfam" id="PF22725">
    <property type="entry name" value="GFO_IDH_MocA_C3"/>
    <property type="match status" value="1"/>
</dbReference>
<organism evidence="6 7">
    <name type="scientific">Amnibacterium endophyticum</name>
    <dbReference type="NCBI Taxonomy" id="2109337"/>
    <lineage>
        <taxon>Bacteria</taxon>
        <taxon>Bacillati</taxon>
        <taxon>Actinomycetota</taxon>
        <taxon>Actinomycetes</taxon>
        <taxon>Micrococcales</taxon>
        <taxon>Microbacteriaceae</taxon>
        <taxon>Amnibacterium</taxon>
    </lineage>
</organism>
<evidence type="ECO:0000256" key="2">
    <source>
        <dbReference type="ARBA" id="ARBA00023002"/>
    </source>
</evidence>
<evidence type="ECO:0000256" key="1">
    <source>
        <dbReference type="ARBA" id="ARBA00010928"/>
    </source>
</evidence>
<feature type="domain" description="GFO/IDH/MocA-like oxidoreductase" evidence="5">
    <location>
        <begin position="148"/>
        <end position="260"/>
    </location>
</feature>
<dbReference type="SUPFAM" id="SSF55347">
    <property type="entry name" value="Glyceraldehyde-3-phosphate dehydrogenase-like, C-terminal domain"/>
    <property type="match status" value="1"/>
</dbReference>
<dbReference type="InterPro" id="IPR055170">
    <property type="entry name" value="GFO_IDH_MocA-like_dom"/>
</dbReference>
<evidence type="ECO:0000259" key="4">
    <source>
        <dbReference type="Pfam" id="PF01408"/>
    </source>
</evidence>
<keyword evidence="2" id="KW-0560">Oxidoreductase</keyword>
<evidence type="ECO:0000259" key="5">
    <source>
        <dbReference type="Pfam" id="PF22725"/>
    </source>
</evidence>
<dbReference type="Proteomes" id="UP001597347">
    <property type="component" value="Unassembled WGS sequence"/>
</dbReference>
<sequence>MPTTAIPRPRPLEPAPTLRWGVIGPGGISERFAAALGRHGSQRIVAVGSRSLERAQAFAERHGVGTAVGSAEELVGLDEVDAVYVATPHPTHRELAELALRAGKHVLVEKPIAMDRAEAEAMTSLGRELGLLVMEAMWTRYLPQADVLAQLLDDGAVGEVTHVSADFGFVIGFDPRSRLFDPALGGGALLDAGVYPVSFITSVLGLPDSVQTAGTLAETGVDDHAQLTLAYDGGALAAATTSLRSALPTRAVVSGTAGRITLEPAYIRPSALTLSTKGMWGPDDDATTWTDDALDEPYDAMHYQADAFARYVADGLLESPVHDHARTVGVIGVLEDARKALGAR</sequence>
<dbReference type="Gene3D" id="3.30.360.10">
    <property type="entry name" value="Dihydrodipicolinate Reductase, domain 2"/>
    <property type="match status" value="1"/>
</dbReference>
<dbReference type="InterPro" id="IPR050984">
    <property type="entry name" value="Gfo/Idh/MocA_domain"/>
</dbReference>
<evidence type="ECO:0000313" key="7">
    <source>
        <dbReference type="Proteomes" id="UP001597347"/>
    </source>
</evidence>
<feature type="domain" description="Gfo/Idh/MocA-like oxidoreductase N-terminal" evidence="4">
    <location>
        <begin position="18"/>
        <end position="135"/>
    </location>
</feature>
<dbReference type="EMBL" id="JBHUEA010000011">
    <property type="protein sequence ID" value="MFD1721625.1"/>
    <property type="molecule type" value="Genomic_DNA"/>
</dbReference>
<dbReference type="SUPFAM" id="SSF51735">
    <property type="entry name" value="NAD(P)-binding Rossmann-fold domains"/>
    <property type="match status" value="1"/>
</dbReference>
<dbReference type="Gene3D" id="3.40.50.720">
    <property type="entry name" value="NAD(P)-binding Rossmann-like Domain"/>
    <property type="match status" value="1"/>
</dbReference>
<accession>A0ABW4LED5</accession>
<dbReference type="InterPro" id="IPR036291">
    <property type="entry name" value="NAD(P)-bd_dom_sf"/>
</dbReference>
<comment type="similarity">
    <text evidence="1">Belongs to the Gfo/Idh/MocA family.</text>
</comment>
<dbReference type="PANTHER" id="PTHR22604:SF105">
    <property type="entry name" value="TRANS-1,2-DIHYDROBENZENE-1,2-DIOL DEHYDROGENASE"/>
    <property type="match status" value="1"/>
</dbReference>
<protein>
    <submittedName>
        <fullName evidence="6">Gfo/Idh/MocA family protein</fullName>
    </submittedName>
</protein>
<comment type="caution">
    <text evidence="6">The sequence shown here is derived from an EMBL/GenBank/DDBJ whole genome shotgun (WGS) entry which is preliminary data.</text>
</comment>
<dbReference type="PANTHER" id="PTHR22604">
    <property type="entry name" value="OXIDOREDUCTASES"/>
    <property type="match status" value="1"/>
</dbReference>
<keyword evidence="3" id="KW-0520">NAD</keyword>
<proteinExistence type="inferred from homology"/>
<reference evidence="7" key="1">
    <citation type="journal article" date="2019" name="Int. J. Syst. Evol. Microbiol.">
        <title>The Global Catalogue of Microorganisms (GCM) 10K type strain sequencing project: providing services to taxonomists for standard genome sequencing and annotation.</title>
        <authorList>
            <consortium name="The Broad Institute Genomics Platform"/>
            <consortium name="The Broad Institute Genome Sequencing Center for Infectious Disease"/>
            <person name="Wu L."/>
            <person name="Ma J."/>
        </authorList>
    </citation>
    <scope>NUCLEOTIDE SEQUENCE [LARGE SCALE GENOMIC DNA]</scope>
    <source>
        <strain evidence="7">CGMCC 1.12471</strain>
    </source>
</reference>
<evidence type="ECO:0000256" key="3">
    <source>
        <dbReference type="ARBA" id="ARBA00023027"/>
    </source>
</evidence>